<name>A0AAW1PG24_9CHLO</name>
<evidence type="ECO:0000313" key="2">
    <source>
        <dbReference type="EMBL" id="KAK9807752.1"/>
    </source>
</evidence>
<dbReference type="AlphaFoldDB" id="A0AAW1PG24"/>
<proteinExistence type="predicted"/>
<dbReference type="Proteomes" id="UP001489004">
    <property type="component" value="Unassembled WGS sequence"/>
</dbReference>
<dbReference type="GO" id="GO:0008374">
    <property type="term" value="F:O-acyltransferase activity"/>
    <property type="evidence" value="ECO:0007669"/>
    <property type="project" value="InterPro"/>
</dbReference>
<gene>
    <name evidence="2" type="ORF">WJX72_008044</name>
</gene>
<dbReference type="Gene3D" id="3.40.50.1820">
    <property type="entry name" value="alpha/beta hydrolase"/>
    <property type="match status" value="1"/>
</dbReference>
<evidence type="ECO:0000256" key="1">
    <source>
        <dbReference type="SAM" id="MobiDB-lite"/>
    </source>
</evidence>
<reference evidence="2 3" key="1">
    <citation type="journal article" date="2024" name="Nat. Commun.">
        <title>Phylogenomics reveals the evolutionary origins of lichenization in chlorophyte algae.</title>
        <authorList>
            <person name="Puginier C."/>
            <person name="Libourel C."/>
            <person name="Otte J."/>
            <person name="Skaloud P."/>
            <person name="Haon M."/>
            <person name="Grisel S."/>
            <person name="Petersen M."/>
            <person name="Berrin J.G."/>
            <person name="Delaux P.M."/>
            <person name="Dal Grande F."/>
            <person name="Keller J."/>
        </authorList>
    </citation>
    <scope>NUCLEOTIDE SEQUENCE [LARGE SCALE GENOMIC DNA]</scope>
    <source>
        <strain evidence="2 3">SAG 2043</strain>
    </source>
</reference>
<dbReference type="SUPFAM" id="SSF53474">
    <property type="entry name" value="alpha/beta-Hydrolases"/>
    <property type="match status" value="1"/>
</dbReference>
<sequence>MPTAAAHVAEREGTAPIAPGQAALMAPFPGLGAHYAMDYNNQTTRDLLQTQVQTVTSHINALGSGTDSEDSTHPAVGDAPTNHHLTGVAAAPSSQPPSPADSGPATSPVHVTAMADVNLTAAGQDAALRPYPGLIVGIQPSAFNTRDFSNESFILKKMSSYRSRERLQVPLMLSNASVAEGTAAPVTTTIDPFGKHETQATVDTQMGAPQAVPYGGPSCFSGFDMPPIFIVHGLVSAPQIINSTDLDCFPIGTRIWGGPDLAMVDTVLQNSDCWLAHLTVNHTRNITLAPVQGHHAISRVGPRGGVDVWWRFFEEMRRHGYTNDTMGLVNYDWRQDSMWLIDHHDYAWQVQFMVERLYNMTCKKVAVISHSYGDPVFRAIWTHIEEAHPGWSEKHLFAYISIGGAPLGVPKAEAALRSGEMHDVAKLGTFARILSWFALTPKAAKNLLSSWPCIYGDLYLQGGCPVWGTESGAPDDTEEMQRANVTYGGLVIKHRVDDMQQHLAVSHYYLQHLHRRLRRLGSWIAYLLSFYKQDTVFTEVGSTVLNVHQAALDRGHDKLFSLSASPINPLSRPLPNATAPKVYVLYGYGLLTERGYHYLQEGEGENATFAIDTSVFADLPPTSNGVMLSDGDGTVPLCSLGLLALEQNRSSGLNPGGMPIYIREYPHGGRKGESADHVAILSHKAVQDDIIAILKGNPLPTHITSSINTIHSRYQQLHATATERCSRLDNVNQPPDMQVEKS</sequence>
<evidence type="ECO:0000313" key="3">
    <source>
        <dbReference type="Proteomes" id="UP001489004"/>
    </source>
</evidence>
<comment type="caution">
    <text evidence="2">The sequence shown here is derived from an EMBL/GenBank/DDBJ whole genome shotgun (WGS) entry which is preliminary data.</text>
</comment>
<protein>
    <submittedName>
        <fullName evidence="2">Uncharacterized protein</fullName>
    </submittedName>
</protein>
<feature type="region of interest" description="Disordered" evidence="1">
    <location>
        <begin position="61"/>
        <end position="108"/>
    </location>
</feature>
<organism evidence="2 3">
    <name type="scientific">[Myrmecia] bisecta</name>
    <dbReference type="NCBI Taxonomy" id="41462"/>
    <lineage>
        <taxon>Eukaryota</taxon>
        <taxon>Viridiplantae</taxon>
        <taxon>Chlorophyta</taxon>
        <taxon>core chlorophytes</taxon>
        <taxon>Trebouxiophyceae</taxon>
        <taxon>Trebouxiales</taxon>
        <taxon>Trebouxiaceae</taxon>
        <taxon>Myrmecia</taxon>
    </lineage>
</organism>
<dbReference type="Pfam" id="PF02450">
    <property type="entry name" value="LCAT"/>
    <property type="match status" value="1"/>
</dbReference>
<keyword evidence="3" id="KW-1185">Reference proteome</keyword>
<dbReference type="InterPro" id="IPR003386">
    <property type="entry name" value="LACT/PDAT_acylTrfase"/>
</dbReference>
<dbReference type="PANTHER" id="PTHR11440">
    <property type="entry name" value="LECITHIN-CHOLESTEROL ACYLTRANSFERASE-RELATED"/>
    <property type="match status" value="1"/>
</dbReference>
<dbReference type="InterPro" id="IPR029058">
    <property type="entry name" value="AB_hydrolase_fold"/>
</dbReference>
<dbReference type="GO" id="GO:0006629">
    <property type="term" value="P:lipid metabolic process"/>
    <property type="evidence" value="ECO:0007669"/>
    <property type="project" value="InterPro"/>
</dbReference>
<dbReference type="EMBL" id="JALJOR010000012">
    <property type="protein sequence ID" value="KAK9807752.1"/>
    <property type="molecule type" value="Genomic_DNA"/>
</dbReference>
<accession>A0AAW1PG24</accession>